<dbReference type="GO" id="GO:0005634">
    <property type="term" value="C:nucleus"/>
    <property type="evidence" value="ECO:0007669"/>
    <property type="project" value="TreeGrafter"/>
</dbReference>
<dbReference type="Pfam" id="PF13324">
    <property type="entry name" value="GCIP_N"/>
    <property type="match status" value="1"/>
</dbReference>
<name>A0A9P7B5R4_RHOMI</name>
<protein>
    <recommendedName>
        <fullName evidence="2">Cyclin-D1-binding protein 1-like N-terminal domain-containing protein</fullName>
    </recommendedName>
</protein>
<gene>
    <name evidence="3" type="ORF">C6P46_004830</name>
</gene>
<feature type="region of interest" description="Disordered" evidence="1">
    <location>
        <begin position="1"/>
        <end position="40"/>
    </location>
</feature>
<feature type="compositionally biased region" description="Low complexity" evidence="1">
    <location>
        <begin position="199"/>
        <end position="219"/>
    </location>
</feature>
<dbReference type="InterPro" id="IPR049317">
    <property type="entry name" value="GCIP-like_N"/>
</dbReference>
<dbReference type="PANTHER" id="PTHR15492">
    <property type="entry name" value="CYCLIN D1-BINDING PROTEIN 1"/>
    <property type="match status" value="1"/>
</dbReference>
<evidence type="ECO:0000256" key="1">
    <source>
        <dbReference type="SAM" id="MobiDB-lite"/>
    </source>
</evidence>
<dbReference type="Gene3D" id="1.20.1410.10">
    <property type="entry name" value="I/LWEQ domain"/>
    <property type="match status" value="1"/>
</dbReference>
<keyword evidence="4" id="KW-1185">Reference proteome</keyword>
<proteinExistence type="predicted"/>
<organism evidence="3 4">
    <name type="scientific">Rhodotorula mucilaginosa</name>
    <name type="common">Yeast</name>
    <name type="synonym">Rhodotorula rubra</name>
    <dbReference type="NCBI Taxonomy" id="5537"/>
    <lineage>
        <taxon>Eukaryota</taxon>
        <taxon>Fungi</taxon>
        <taxon>Dikarya</taxon>
        <taxon>Basidiomycota</taxon>
        <taxon>Pucciniomycotina</taxon>
        <taxon>Microbotryomycetes</taxon>
        <taxon>Sporidiobolales</taxon>
        <taxon>Sporidiobolaceae</taxon>
        <taxon>Rhodotorula</taxon>
    </lineage>
</organism>
<feature type="domain" description="Cyclin-D1-binding protein 1-like N-terminal" evidence="2">
    <location>
        <begin position="61"/>
        <end position="196"/>
    </location>
</feature>
<evidence type="ECO:0000313" key="3">
    <source>
        <dbReference type="EMBL" id="KAG0660025.1"/>
    </source>
</evidence>
<dbReference type="OrthoDB" id="41588at2759"/>
<dbReference type="PANTHER" id="PTHR15492:SF1">
    <property type="entry name" value="CYCLIN-D1-BINDING PROTEIN 1"/>
    <property type="match status" value="1"/>
</dbReference>
<feature type="compositionally biased region" description="Polar residues" evidence="1">
    <location>
        <begin position="12"/>
        <end position="21"/>
    </location>
</feature>
<feature type="compositionally biased region" description="Basic and acidic residues" evidence="1">
    <location>
        <begin position="1"/>
        <end position="11"/>
    </location>
</feature>
<reference evidence="3 4" key="1">
    <citation type="submission" date="2020-11" db="EMBL/GenBank/DDBJ databases">
        <title>Kefir isolates.</title>
        <authorList>
            <person name="Marcisauskas S."/>
            <person name="Kim Y."/>
            <person name="Blasche S."/>
        </authorList>
    </citation>
    <scope>NUCLEOTIDE SEQUENCE [LARGE SCALE GENOMIC DNA]</scope>
    <source>
        <strain evidence="3 4">KR</strain>
    </source>
</reference>
<evidence type="ECO:0000313" key="4">
    <source>
        <dbReference type="Proteomes" id="UP000777482"/>
    </source>
</evidence>
<dbReference type="InterPro" id="IPR026907">
    <property type="entry name" value="GCIP-like"/>
</dbReference>
<sequence>MQQRGEARERFQQLSASTTKAVETIKRSRPANGSSSLLPPADLPQPITPLADIRHDVLVHAESLAKEVTALTLALKPPVTVEAVVAELDKLGGIVAKLSYVVELLPAVGAMTKRLRWYILDLLEALQQYLPYAARALDSVTPQSRNELLRAAKTLWTVVDRSGNLPQTELEAERQSWRDATSMLDDCLEELKDLEETVDAGSAAEGADDAPTGAPAADAVPESKGDDGTAASPAPPAMSKERQRISATRHLLRLGRLLVHRLVTRSTSTSTTFEDPAFLDTIRQPISRLTALGDDIALELEPPQEGLSEIVEELCRVEDSIATELERAVESRGTPELKTSESEWMKTWRKQRSGVRAKLDAI</sequence>
<dbReference type="AlphaFoldDB" id="A0A9P7B5R4"/>
<comment type="caution">
    <text evidence="3">The sequence shown here is derived from an EMBL/GenBank/DDBJ whole genome shotgun (WGS) entry which is preliminary data.</text>
</comment>
<dbReference type="Proteomes" id="UP000777482">
    <property type="component" value="Unassembled WGS sequence"/>
</dbReference>
<evidence type="ECO:0000259" key="2">
    <source>
        <dbReference type="Pfam" id="PF13324"/>
    </source>
</evidence>
<dbReference type="EMBL" id="PUHQ01000048">
    <property type="protein sequence ID" value="KAG0660025.1"/>
    <property type="molecule type" value="Genomic_DNA"/>
</dbReference>
<accession>A0A9P7B5R4</accession>
<feature type="region of interest" description="Disordered" evidence="1">
    <location>
        <begin position="199"/>
        <end position="244"/>
    </location>
</feature>